<proteinExistence type="predicted"/>
<comment type="caution">
    <text evidence="1">The sequence shown here is derived from an EMBL/GenBank/DDBJ whole genome shotgun (WGS) entry which is preliminary data.</text>
</comment>
<dbReference type="Proteomes" id="UP000246171">
    <property type="component" value="Unassembled WGS sequence"/>
</dbReference>
<dbReference type="VEuPathDB" id="FungiDB:BO83DRAFT_451288"/>
<accession>A0A317UXX7</accession>
<evidence type="ECO:0000313" key="1">
    <source>
        <dbReference type="EMBL" id="PWY66903.1"/>
    </source>
</evidence>
<organism evidence="1 2">
    <name type="scientific">Aspergillus eucalypticola (strain CBS 122712 / IBT 29274)</name>
    <dbReference type="NCBI Taxonomy" id="1448314"/>
    <lineage>
        <taxon>Eukaryota</taxon>
        <taxon>Fungi</taxon>
        <taxon>Dikarya</taxon>
        <taxon>Ascomycota</taxon>
        <taxon>Pezizomycotina</taxon>
        <taxon>Eurotiomycetes</taxon>
        <taxon>Eurotiomycetidae</taxon>
        <taxon>Eurotiales</taxon>
        <taxon>Aspergillaceae</taxon>
        <taxon>Aspergillus</taxon>
        <taxon>Aspergillus subgen. Circumdati</taxon>
    </lineage>
</organism>
<evidence type="ECO:0000313" key="2">
    <source>
        <dbReference type="Proteomes" id="UP000246171"/>
    </source>
</evidence>
<dbReference type="GeneID" id="37058794"/>
<gene>
    <name evidence="1" type="ORF">BO83DRAFT_451288</name>
</gene>
<protein>
    <submittedName>
        <fullName evidence="1">Uncharacterized protein</fullName>
    </submittedName>
</protein>
<reference evidence="1" key="1">
    <citation type="submission" date="2016-12" db="EMBL/GenBank/DDBJ databases">
        <title>The genomes of Aspergillus section Nigri reveals drivers in fungal speciation.</title>
        <authorList>
            <consortium name="DOE Joint Genome Institute"/>
            <person name="Vesth T.C."/>
            <person name="Nybo J."/>
            <person name="Theobald S."/>
            <person name="Brandl J."/>
            <person name="Frisvad J.C."/>
            <person name="Nielsen K.F."/>
            <person name="Lyhne E.K."/>
            <person name="Kogle M.E."/>
            <person name="Kuo A."/>
            <person name="Riley R."/>
            <person name="Clum A."/>
            <person name="Nolan M."/>
            <person name="Lipzen A."/>
            <person name="Salamov A."/>
            <person name="Henrissat B."/>
            <person name="Wiebenga A."/>
            <person name="De vries R.P."/>
            <person name="Grigoriev I.V."/>
            <person name="Mortensen U.H."/>
            <person name="Andersen M.R."/>
            <person name="Baker S.E."/>
        </authorList>
    </citation>
    <scope>NUCLEOTIDE SEQUENCE</scope>
    <source>
        <strain evidence="1">CBS 122712</strain>
    </source>
</reference>
<name>A0A317UXX7_ASPEC</name>
<sequence length="88" mass="9383">MAPSMLPTSPPTMPIFVNPSSTATVAIMATSLSSHTAVAAARMAARTAATTARDLAVGWYLTSDWWYRYGCGHCTLFPSSYSTYGVVE</sequence>
<keyword evidence="2" id="KW-1185">Reference proteome</keyword>
<dbReference type="AlphaFoldDB" id="A0A317UXX7"/>
<dbReference type="EMBL" id="MSFU01000023">
    <property type="protein sequence ID" value="PWY66903.1"/>
    <property type="molecule type" value="Genomic_DNA"/>
</dbReference>
<dbReference type="RefSeq" id="XP_025385211.1">
    <property type="nucleotide sequence ID" value="XM_025536832.1"/>
</dbReference>